<accession>A0AAN8K333</accession>
<keyword evidence="2" id="KW-1185">Reference proteome</keyword>
<dbReference type="Proteomes" id="UP001347796">
    <property type="component" value="Unassembled WGS sequence"/>
</dbReference>
<reference evidence="1 2" key="1">
    <citation type="submission" date="2024-01" db="EMBL/GenBank/DDBJ databases">
        <title>The genome of the rayed Mediterranean limpet Patella caerulea (Linnaeus, 1758).</title>
        <authorList>
            <person name="Anh-Thu Weber A."/>
            <person name="Halstead-Nussloch G."/>
        </authorList>
    </citation>
    <scope>NUCLEOTIDE SEQUENCE [LARGE SCALE GENOMIC DNA]</scope>
    <source>
        <strain evidence="1">AATW-2023a</strain>
        <tissue evidence="1">Whole specimen</tissue>
    </source>
</reference>
<dbReference type="GO" id="GO:0002020">
    <property type="term" value="F:protease binding"/>
    <property type="evidence" value="ECO:0007669"/>
    <property type="project" value="InterPro"/>
</dbReference>
<organism evidence="1 2">
    <name type="scientific">Patella caerulea</name>
    <name type="common">Rayed Mediterranean limpet</name>
    <dbReference type="NCBI Taxonomy" id="87958"/>
    <lineage>
        <taxon>Eukaryota</taxon>
        <taxon>Metazoa</taxon>
        <taxon>Spiralia</taxon>
        <taxon>Lophotrochozoa</taxon>
        <taxon>Mollusca</taxon>
        <taxon>Gastropoda</taxon>
        <taxon>Patellogastropoda</taxon>
        <taxon>Patelloidea</taxon>
        <taxon>Patellidae</taxon>
        <taxon>Patella</taxon>
    </lineage>
</organism>
<evidence type="ECO:0008006" key="3">
    <source>
        <dbReference type="Google" id="ProtNLM"/>
    </source>
</evidence>
<gene>
    <name evidence="1" type="ORF">SNE40_006646</name>
</gene>
<dbReference type="Gene3D" id="1.10.533.10">
    <property type="entry name" value="Death Domain, Fas"/>
    <property type="match status" value="2"/>
</dbReference>
<dbReference type="CDD" id="cd01671">
    <property type="entry name" value="CARD"/>
    <property type="match status" value="2"/>
</dbReference>
<dbReference type="EMBL" id="JAZGQO010000006">
    <property type="protein sequence ID" value="KAK6184118.1"/>
    <property type="molecule type" value="Genomic_DNA"/>
</dbReference>
<dbReference type="SUPFAM" id="SSF47986">
    <property type="entry name" value="DEATH domain"/>
    <property type="match status" value="2"/>
</dbReference>
<dbReference type="PANTHER" id="PTHR15034:SF5">
    <property type="entry name" value="DEATH DOMAIN-CONTAINING PROTEIN CRADD"/>
    <property type="match status" value="1"/>
</dbReference>
<sequence>MATADERNRGRMNEVDHYVIQRNMEYLCQQIRGDTIITNMFSKCIFDTDDMDIIEKQMKKSPRQGIKAALKLLMGSGGVNAFNAFIDCLNMSGFAHVAEKLQLGRKERTEAMNVEADERNRGRMNEVDHYVIQCNMEYLCQQIRGDTIITNMFSKCIFDTDDMDIIERQRGEGPRQGIKAALKLLMGSGGVNAFNAFIDCLNMSGFAHVAEKLQLGRKERTEAMNVEARLPDPESAPL</sequence>
<dbReference type="GO" id="GO:0070513">
    <property type="term" value="F:death domain binding"/>
    <property type="evidence" value="ECO:0007669"/>
    <property type="project" value="InterPro"/>
</dbReference>
<dbReference type="PANTHER" id="PTHR15034">
    <property type="entry name" value="DEATH DOMAIN-CONTAINING PROTEIN CRADD"/>
    <property type="match status" value="1"/>
</dbReference>
<name>A0AAN8K333_PATCE</name>
<comment type="caution">
    <text evidence="1">The sequence shown here is derived from an EMBL/GenBank/DDBJ whole genome shotgun (WGS) entry which is preliminary data.</text>
</comment>
<dbReference type="AlphaFoldDB" id="A0AAN8K333"/>
<dbReference type="InterPro" id="IPR011029">
    <property type="entry name" value="DEATH-like_dom_sf"/>
</dbReference>
<protein>
    <recommendedName>
        <fullName evidence="3">CARD domain-containing protein</fullName>
    </recommendedName>
</protein>
<proteinExistence type="predicted"/>
<evidence type="ECO:0000313" key="1">
    <source>
        <dbReference type="EMBL" id="KAK6184118.1"/>
    </source>
</evidence>
<dbReference type="InterPro" id="IPR037939">
    <property type="entry name" value="CRADD"/>
</dbReference>
<evidence type="ECO:0000313" key="2">
    <source>
        <dbReference type="Proteomes" id="UP001347796"/>
    </source>
</evidence>